<dbReference type="InterPro" id="IPR041897">
    <property type="entry name" value="INTS11-like_MBL-fold"/>
</dbReference>
<gene>
    <name evidence="8" type="ORF">VOLCADRAFT_65253</name>
</gene>
<evidence type="ECO:0000259" key="6">
    <source>
        <dbReference type="SMART" id="SM00849"/>
    </source>
</evidence>
<reference evidence="8 9" key="1">
    <citation type="journal article" date="2010" name="Science">
        <title>Genomic analysis of organismal complexity in the multicellular green alga Volvox carteri.</title>
        <authorList>
            <person name="Prochnik S.E."/>
            <person name="Umen J."/>
            <person name="Nedelcu A.M."/>
            <person name="Hallmann A."/>
            <person name="Miller S.M."/>
            <person name="Nishii I."/>
            <person name="Ferris P."/>
            <person name="Kuo A."/>
            <person name="Mitros T."/>
            <person name="Fritz-Laylin L.K."/>
            <person name="Hellsten U."/>
            <person name="Chapman J."/>
            <person name="Simakov O."/>
            <person name="Rensing S.A."/>
            <person name="Terry A."/>
            <person name="Pangilinan J."/>
            <person name="Kapitonov V."/>
            <person name="Jurka J."/>
            <person name="Salamov A."/>
            <person name="Shapiro H."/>
            <person name="Schmutz J."/>
            <person name="Grimwood J."/>
            <person name="Lindquist E."/>
            <person name="Lucas S."/>
            <person name="Grigoriev I.V."/>
            <person name="Schmitt R."/>
            <person name="Kirk D."/>
            <person name="Rokhsar D.S."/>
        </authorList>
    </citation>
    <scope>NUCLEOTIDE SEQUENCE [LARGE SCALE GENOMIC DNA]</scope>
    <source>
        <strain evidence="9">f. Nagariensis / Eve</strain>
    </source>
</reference>
<dbReference type="eggNOG" id="KOG1136">
    <property type="taxonomic scope" value="Eukaryota"/>
</dbReference>
<dbReference type="InterPro" id="IPR022712">
    <property type="entry name" value="Beta_Casp"/>
</dbReference>
<evidence type="ECO:0000256" key="5">
    <source>
        <dbReference type="SAM" id="MobiDB-lite"/>
    </source>
</evidence>
<dbReference type="InterPro" id="IPR001279">
    <property type="entry name" value="Metallo-B-lactamas"/>
</dbReference>
<feature type="non-terminal residue" evidence="8">
    <location>
        <position position="477"/>
    </location>
</feature>
<evidence type="ECO:0000313" key="8">
    <source>
        <dbReference type="EMBL" id="EFJ44098.1"/>
    </source>
</evidence>
<evidence type="ECO:0000313" key="9">
    <source>
        <dbReference type="Proteomes" id="UP000001058"/>
    </source>
</evidence>
<dbReference type="GO" id="GO:0005634">
    <property type="term" value="C:nucleus"/>
    <property type="evidence" value="ECO:0007669"/>
    <property type="project" value="UniProtKB-SubCell"/>
</dbReference>
<evidence type="ECO:0000256" key="2">
    <source>
        <dbReference type="ARBA" id="ARBA00007093"/>
    </source>
</evidence>
<dbReference type="InParanoid" id="D8U889"/>
<dbReference type="Pfam" id="PF10996">
    <property type="entry name" value="Beta-Casp"/>
    <property type="match status" value="1"/>
</dbReference>
<dbReference type="GeneID" id="9621576"/>
<dbReference type="STRING" id="3068.D8U889"/>
<dbReference type="GO" id="GO:0016180">
    <property type="term" value="P:snRNA processing"/>
    <property type="evidence" value="ECO:0007669"/>
    <property type="project" value="TreeGrafter"/>
</dbReference>
<dbReference type="GO" id="GO:0004521">
    <property type="term" value="F:RNA endonuclease activity"/>
    <property type="evidence" value="ECO:0007669"/>
    <property type="project" value="TreeGrafter"/>
</dbReference>
<dbReference type="Proteomes" id="UP000001058">
    <property type="component" value="Unassembled WGS sequence"/>
</dbReference>
<dbReference type="InterPro" id="IPR050698">
    <property type="entry name" value="MBL"/>
</dbReference>
<feature type="region of interest" description="Disordered" evidence="5">
    <location>
        <begin position="1"/>
        <end position="22"/>
    </location>
</feature>
<dbReference type="GO" id="GO:0016787">
    <property type="term" value="F:hydrolase activity"/>
    <property type="evidence" value="ECO:0007669"/>
    <property type="project" value="UniProtKB-KW"/>
</dbReference>
<comment type="similarity">
    <text evidence="2">Belongs to the metallo-beta-lactamase superfamily. RNA-metabolizing metallo-beta-lactamase-like family. INTS11 subfamily.</text>
</comment>
<dbReference type="FunCoup" id="D8U889">
    <property type="interactions" value="1338"/>
</dbReference>
<comment type="subcellular location">
    <subcellularLocation>
        <location evidence="1">Nucleus</location>
    </subcellularLocation>
</comment>
<evidence type="ECO:0000259" key="7">
    <source>
        <dbReference type="SMART" id="SM01027"/>
    </source>
</evidence>
<keyword evidence="3" id="KW-0378">Hydrolase</keyword>
<keyword evidence="4" id="KW-0539">Nucleus</keyword>
<evidence type="ECO:0008006" key="10">
    <source>
        <dbReference type="Google" id="ProtNLM"/>
    </source>
</evidence>
<dbReference type="KEGG" id="vcn:VOLCADRAFT_65253"/>
<evidence type="ECO:0000256" key="4">
    <source>
        <dbReference type="ARBA" id="ARBA00023242"/>
    </source>
</evidence>
<dbReference type="Pfam" id="PF07521">
    <property type="entry name" value="RMMBL"/>
    <property type="match status" value="1"/>
</dbReference>
<dbReference type="SMART" id="SM00849">
    <property type="entry name" value="Lactamase_B"/>
    <property type="match status" value="1"/>
</dbReference>
<feature type="domain" description="Metallo-beta-lactamase" evidence="6">
    <location>
        <begin position="25"/>
        <end position="246"/>
    </location>
</feature>
<dbReference type="EMBL" id="GL378367">
    <property type="protein sequence ID" value="EFJ44098.1"/>
    <property type="molecule type" value="Genomic_DNA"/>
</dbReference>
<dbReference type="CDD" id="cd16291">
    <property type="entry name" value="INTS11-like_MBL-fold"/>
    <property type="match status" value="1"/>
</dbReference>
<evidence type="ECO:0000256" key="3">
    <source>
        <dbReference type="ARBA" id="ARBA00022801"/>
    </source>
</evidence>
<protein>
    <recommendedName>
        <fullName evidence="10">Metallo-beta-lactamase domain-containing protein</fullName>
    </recommendedName>
</protein>
<sequence length="477" mass="51721">MQPQSSSSYGAERQTVPTGAGQDVGRSCCIVRMAGRTVMFDCGAHFGFRDARRFPEFGLLSRAGRFTEIIDAVVITHFHTDHLGALPYFTEICGYRGPILMTYPTFAIAPIMLADYVKVNADRPGERLPYNEQHVRDCLRRVTAVDLHQVVVVAPGLSFTFHYAGHVLGAAMVHMTAGHLTALYTGDFNSSPDRHLGPAEAPLALLQGGPSGASVRHPDVLISEATYAATLRDSKRARERDLLGAVVETVAAGGKVLIPTFAMGRAQELLMLITDCWERNGLQVPIYFSSAMAARALVYYQLLLNWTNANHIHCVFVNVHICVCTHIHTTWMMLAPGPALLFASPGNIASGVALEAFRSWAGSSKNLLVLAGYQVRGGAGHDNLCGGRSGGRSGGERRVEVRCRIKMLAFSAHADLRGLLGLVRRCKPRAVVLVHGQREPMEFLRGRIETHVGIECHAPATGTTVTIAPRRAVPLGV</sequence>
<dbReference type="SUPFAM" id="SSF56281">
    <property type="entry name" value="Metallo-hydrolase/oxidoreductase"/>
    <property type="match status" value="1"/>
</dbReference>
<dbReference type="Gene3D" id="3.60.15.10">
    <property type="entry name" value="Ribonuclease Z/Hydroxyacylglutathione hydrolase-like"/>
    <property type="match status" value="1"/>
</dbReference>
<dbReference type="Gene3D" id="3.40.50.10890">
    <property type="match status" value="1"/>
</dbReference>
<dbReference type="InterPro" id="IPR011108">
    <property type="entry name" value="RMMBL"/>
</dbReference>
<dbReference type="PANTHER" id="PTHR11203">
    <property type="entry name" value="CLEAVAGE AND POLYADENYLATION SPECIFICITY FACTOR FAMILY MEMBER"/>
    <property type="match status" value="1"/>
</dbReference>
<dbReference type="PANTHER" id="PTHR11203:SF37">
    <property type="entry name" value="INTEGRATOR COMPLEX SUBUNIT 11"/>
    <property type="match status" value="1"/>
</dbReference>
<dbReference type="Pfam" id="PF00753">
    <property type="entry name" value="Lactamase_B"/>
    <property type="match status" value="1"/>
</dbReference>
<evidence type="ECO:0000256" key="1">
    <source>
        <dbReference type="ARBA" id="ARBA00004123"/>
    </source>
</evidence>
<dbReference type="InterPro" id="IPR036866">
    <property type="entry name" value="RibonucZ/Hydroxyglut_hydro"/>
</dbReference>
<proteinExistence type="inferred from homology"/>
<keyword evidence="9" id="KW-1185">Reference proteome</keyword>
<dbReference type="RefSeq" id="XP_002954899.1">
    <property type="nucleotide sequence ID" value="XM_002954853.1"/>
</dbReference>
<dbReference type="AlphaFoldDB" id="D8U889"/>
<dbReference type="OrthoDB" id="10249535at2759"/>
<dbReference type="FunFam" id="3.60.15.10:FF:000028">
    <property type="entry name" value="Integrator complex subunit 11 isoform X3"/>
    <property type="match status" value="1"/>
</dbReference>
<name>D8U889_VOLCA</name>
<organism evidence="9">
    <name type="scientific">Volvox carteri f. nagariensis</name>
    <dbReference type="NCBI Taxonomy" id="3068"/>
    <lineage>
        <taxon>Eukaryota</taxon>
        <taxon>Viridiplantae</taxon>
        <taxon>Chlorophyta</taxon>
        <taxon>core chlorophytes</taxon>
        <taxon>Chlorophyceae</taxon>
        <taxon>CS clade</taxon>
        <taxon>Chlamydomonadales</taxon>
        <taxon>Volvocaceae</taxon>
        <taxon>Volvox</taxon>
    </lineage>
</organism>
<feature type="domain" description="Beta-Casp" evidence="7">
    <location>
        <begin position="266"/>
        <end position="383"/>
    </location>
</feature>
<dbReference type="SMART" id="SM01027">
    <property type="entry name" value="Beta-Casp"/>
    <property type="match status" value="1"/>
</dbReference>
<accession>D8U889</accession>